<dbReference type="InParanoid" id="E2BDH7"/>
<evidence type="ECO:0000313" key="3">
    <source>
        <dbReference type="EMBL" id="EFN86253.1"/>
    </source>
</evidence>
<keyword evidence="1" id="KW-0479">Metal-binding</keyword>
<dbReference type="EMBL" id="GL447633">
    <property type="protein sequence ID" value="EFN86253.1"/>
    <property type="molecule type" value="Genomic_DNA"/>
</dbReference>
<dbReference type="GO" id="GO:0003676">
    <property type="term" value="F:nucleic acid binding"/>
    <property type="evidence" value="ECO:0007669"/>
    <property type="project" value="InterPro"/>
</dbReference>
<dbReference type="OMA" id="EICPARN"/>
<proteinExistence type="predicted"/>
<dbReference type="PROSITE" id="PS50158">
    <property type="entry name" value="ZF_CCHC"/>
    <property type="match status" value="2"/>
</dbReference>
<dbReference type="Pfam" id="PF00098">
    <property type="entry name" value="zf-CCHC"/>
    <property type="match status" value="1"/>
</dbReference>
<dbReference type="Gene3D" id="4.10.60.10">
    <property type="entry name" value="Zinc finger, CCHC-type"/>
    <property type="match status" value="1"/>
</dbReference>
<feature type="domain" description="CCHC-type" evidence="2">
    <location>
        <begin position="152"/>
        <end position="165"/>
    </location>
</feature>
<feature type="domain" description="CCHC-type" evidence="2">
    <location>
        <begin position="129"/>
        <end position="142"/>
    </location>
</feature>
<reference evidence="3 4" key="1">
    <citation type="journal article" date="2010" name="Science">
        <title>Genomic comparison of the ants Camponotus floridanus and Harpegnathos saltator.</title>
        <authorList>
            <person name="Bonasio R."/>
            <person name="Zhang G."/>
            <person name="Ye C."/>
            <person name="Mutti N.S."/>
            <person name="Fang X."/>
            <person name="Qin N."/>
            <person name="Donahue G."/>
            <person name="Yang P."/>
            <person name="Li Q."/>
            <person name="Li C."/>
            <person name="Zhang P."/>
            <person name="Huang Z."/>
            <person name="Berger S.L."/>
            <person name="Reinberg D."/>
            <person name="Wang J."/>
            <person name="Liebig J."/>
        </authorList>
    </citation>
    <scope>NUCLEOTIDE SEQUENCE [LARGE SCALE GENOMIC DNA]</scope>
    <source>
        <strain evidence="3 4">R22 G/1</strain>
    </source>
</reference>
<name>E2BDH7_HARSA</name>
<evidence type="ECO:0000256" key="1">
    <source>
        <dbReference type="PROSITE-ProRule" id="PRU00047"/>
    </source>
</evidence>
<feature type="non-terminal residue" evidence="3">
    <location>
        <position position="1"/>
    </location>
</feature>
<dbReference type="AlphaFoldDB" id="E2BDH7"/>
<dbReference type="InterPro" id="IPR036875">
    <property type="entry name" value="Znf_CCHC_sf"/>
</dbReference>
<keyword evidence="4" id="KW-1185">Reference proteome</keyword>
<feature type="non-terminal residue" evidence="3">
    <location>
        <position position="165"/>
    </location>
</feature>
<accession>E2BDH7</accession>
<dbReference type="Proteomes" id="UP000008237">
    <property type="component" value="Unassembled WGS sequence"/>
</dbReference>
<keyword evidence="1" id="KW-0863">Zinc-finger</keyword>
<dbReference type="GO" id="GO:0008270">
    <property type="term" value="F:zinc ion binding"/>
    <property type="evidence" value="ECO:0007669"/>
    <property type="project" value="UniProtKB-KW"/>
</dbReference>
<evidence type="ECO:0000313" key="4">
    <source>
        <dbReference type="Proteomes" id="UP000008237"/>
    </source>
</evidence>
<evidence type="ECO:0000259" key="2">
    <source>
        <dbReference type="PROSITE" id="PS50158"/>
    </source>
</evidence>
<dbReference type="SMART" id="SM00343">
    <property type="entry name" value="ZnF_C2HC"/>
    <property type="match status" value="2"/>
</dbReference>
<organism evidence="4">
    <name type="scientific">Harpegnathos saltator</name>
    <name type="common">Jerdon's jumping ant</name>
    <dbReference type="NCBI Taxonomy" id="610380"/>
    <lineage>
        <taxon>Eukaryota</taxon>
        <taxon>Metazoa</taxon>
        <taxon>Ecdysozoa</taxon>
        <taxon>Arthropoda</taxon>
        <taxon>Hexapoda</taxon>
        <taxon>Insecta</taxon>
        <taxon>Pterygota</taxon>
        <taxon>Neoptera</taxon>
        <taxon>Endopterygota</taxon>
        <taxon>Hymenoptera</taxon>
        <taxon>Apocrita</taxon>
        <taxon>Aculeata</taxon>
        <taxon>Formicoidea</taxon>
        <taxon>Formicidae</taxon>
        <taxon>Ponerinae</taxon>
        <taxon>Ponerini</taxon>
        <taxon>Harpegnathos</taxon>
    </lineage>
</organism>
<dbReference type="InterPro" id="IPR001878">
    <property type="entry name" value="Znf_CCHC"/>
</dbReference>
<protein>
    <recommendedName>
        <fullName evidence="2">CCHC-type domain-containing protein</fullName>
    </recommendedName>
</protein>
<keyword evidence="1" id="KW-0862">Zinc</keyword>
<dbReference type="SUPFAM" id="SSF57756">
    <property type="entry name" value="Retrovirus zinc finger-like domains"/>
    <property type="match status" value="1"/>
</dbReference>
<gene>
    <name evidence="3" type="ORF">EAI_01329</name>
</gene>
<sequence>IKRARNGGILLEIPGQDGRDKADRLTRDLQDALCGEAVVSRPARRAGLRVVGLEDSVTPLLLRAALLKTSGCPPEDLQIGEIRRSSGRLGAAWVRCPLPPAQKLLAAGGIVVGWAKATIRVLEDRPLQCYKCLRYGHMAMTCQTDNGLAGHCFRCGGAGHMAKEC</sequence>